<dbReference type="EMBL" id="JACHHG010000007">
    <property type="protein sequence ID" value="MBB6098713.1"/>
    <property type="molecule type" value="Genomic_DNA"/>
</dbReference>
<keyword evidence="2" id="KW-1185">Reference proteome</keyword>
<protein>
    <submittedName>
        <fullName evidence="1">Uncharacterized protein</fullName>
    </submittedName>
</protein>
<organism evidence="1 2">
    <name type="scientific">Deinobacterium chartae</name>
    <dbReference type="NCBI Taxonomy" id="521158"/>
    <lineage>
        <taxon>Bacteria</taxon>
        <taxon>Thermotogati</taxon>
        <taxon>Deinococcota</taxon>
        <taxon>Deinococci</taxon>
        <taxon>Deinococcales</taxon>
        <taxon>Deinococcaceae</taxon>
        <taxon>Deinobacterium</taxon>
    </lineage>
</organism>
<accession>A0A841I0I5</accession>
<name>A0A841I0I5_9DEIO</name>
<gene>
    <name evidence="1" type="ORF">HNR42_002148</name>
</gene>
<dbReference type="AlphaFoldDB" id="A0A841I0I5"/>
<sequence length="140" mass="15544">MVLENSVEEFVERFREYAAQGQLYPQPENAVLLEFAAGGRVLYLFDRTGPYTARPGEARVIVHGVLSELAPAEDLQESLFSSGVSQLEGVGQITELQRGFLIVRCRLPLVLGVLEDRMPEVRVGDWIAFKTLAPVHGFVV</sequence>
<dbReference type="Proteomes" id="UP000569951">
    <property type="component" value="Unassembled WGS sequence"/>
</dbReference>
<dbReference type="RefSeq" id="WP_343058347.1">
    <property type="nucleotide sequence ID" value="NZ_JACHHG010000007.1"/>
</dbReference>
<reference evidence="1 2" key="1">
    <citation type="submission" date="2020-08" db="EMBL/GenBank/DDBJ databases">
        <title>Genomic Encyclopedia of Type Strains, Phase IV (KMG-IV): sequencing the most valuable type-strain genomes for metagenomic binning, comparative biology and taxonomic classification.</title>
        <authorList>
            <person name="Goeker M."/>
        </authorList>
    </citation>
    <scope>NUCLEOTIDE SEQUENCE [LARGE SCALE GENOMIC DNA]</scope>
    <source>
        <strain evidence="1 2">DSM 21458</strain>
    </source>
</reference>
<evidence type="ECO:0000313" key="1">
    <source>
        <dbReference type="EMBL" id="MBB6098713.1"/>
    </source>
</evidence>
<proteinExistence type="predicted"/>
<evidence type="ECO:0000313" key="2">
    <source>
        <dbReference type="Proteomes" id="UP000569951"/>
    </source>
</evidence>
<comment type="caution">
    <text evidence="1">The sequence shown here is derived from an EMBL/GenBank/DDBJ whole genome shotgun (WGS) entry which is preliminary data.</text>
</comment>